<comment type="caution">
    <text evidence="3">The sequence shown here is derived from an EMBL/GenBank/DDBJ whole genome shotgun (WGS) entry which is preliminary data.</text>
</comment>
<dbReference type="Proteomes" id="UP001153069">
    <property type="component" value="Unassembled WGS sequence"/>
</dbReference>
<proteinExistence type="predicted"/>
<dbReference type="InterPro" id="IPR011990">
    <property type="entry name" value="TPR-like_helical_dom_sf"/>
</dbReference>
<dbReference type="Gene3D" id="1.25.40.10">
    <property type="entry name" value="Tetratricopeptide repeat domain"/>
    <property type="match status" value="3"/>
</dbReference>
<dbReference type="InterPro" id="IPR002885">
    <property type="entry name" value="PPR_rpt"/>
</dbReference>
<dbReference type="InterPro" id="IPR051222">
    <property type="entry name" value="PPR/CCM1_RNA-binding"/>
</dbReference>
<evidence type="ECO:0000313" key="4">
    <source>
        <dbReference type="Proteomes" id="UP001153069"/>
    </source>
</evidence>
<keyword evidence="2" id="KW-0732">Signal</keyword>
<sequence length="757" mass="85779">MRQSTRFFSKLATATALLLALNVAKAFGFTGRSQNYFQPQCGASKLAVAALTASEQRDDVGTDSISPSVQTDRFHQDMKRVLESRPESNLVIEMAEKSALERRRRPEILEDDKDGVQRVLTMLNRMIQLGIATEETFQIAMRACLKRKRLRWRNKEDSRQIVCAADQLEELVNQLRPLTSNISVETYQLVLEAYATCSTPRGGRNYARKADSLLRIMQEEGVFGMEGVENVGEDDLVPPEIVAHVLHAWSWQQANRQPGDCATKANQYLEQLEALSERDPIDPAILLQCYDWCLEAWSKSGSPGSNLKADQVFARMKSLNQTQSESSILDTETYTNAILSWSKCRDPGSAERAHELLVEMLQLYKQGAFVSTEPELIAFNGVITAWAKVGKPEKAREALRLMEDILSRCKNLVPDVVSYNTVLHAHVMSPNKKKALKEIRTTVQYLEENCIEQPAISPDSFTYNTLMKAWIRSGEPGLAEQSEQTLRKMEMLWHRGDDKCEPTNRHYNVVINAYAKSSDPFAGKKAYDLLQRMKGGSFRSKPDIISYTSVIESYSKSADPDAAEMVLELLEEAFSVHEQTGDPSMRPNLRTFTMVILTLANCGGSIVKARGLLTRLLDLYEETKDEALLPNAYPYNYVLNCAANTLEDKAQAFKLATQTYQEMRQSPYVSPDSYTYAFWFKCCNNLLSDKELKGKCLFYAFDECRREGFVSNTVLNRLQRATPPKVLSEWLDMPLRRKTGFRDLTTAELPPEWSRNC</sequence>
<evidence type="ECO:0000256" key="2">
    <source>
        <dbReference type="SAM" id="SignalP"/>
    </source>
</evidence>
<feature type="chain" id="PRO_5040135472" evidence="2">
    <location>
        <begin position="27"/>
        <end position="757"/>
    </location>
</feature>
<evidence type="ECO:0000313" key="3">
    <source>
        <dbReference type="EMBL" id="CAB9500208.1"/>
    </source>
</evidence>
<accession>A0A9N8DBZ3</accession>
<evidence type="ECO:0000256" key="1">
    <source>
        <dbReference type="ARBA" id="ARBA00022737"/>
    </source>
</evidence>
<name>A0A9N8DBZ3_9STRA</name>
<dbReference type="PANTHER" id="PTHR47942">
    <property type="entry name" value="TETRATRICOPEPTIDE REPEAT (TPR)-LIKE SUPERFAMILY PROTEIN-RELATED"/>
    <property type="match status" value="1"/>
</dbReference>
<dbReference type="PANTHER" id="PTHR47942:SF63">
    <property type="entry name" value="PENTATRICOPEPTIDE REPEAT-CONTAINING PROTEIN"/>
    <property type="match status" value="1"/>
</dbReference>
<keyword evidence="1" id="KW-0677">Repeat</keyword>
<reference evidence="3" key="1">
    <citation type="submission" date="2020-06" db="EMBL/GenBank/DDBJ databases">
        <authorList>
            <consortium name="Plant Systems Biology data submission"/>
        </authorList>
    </citation>
    <scope>NUCLEOTIDE SEQUENCE</scope>
    <source>
        <strain evidence="3">D6</strain>
    </source>
</reference>
<protein>
    <submittedName>
        <fullName evidence="3">Pentatricopeptide repeat-containing protein</fullName>
    </submittedName>
</protein>
<keyword evidence="4" id="KW-1185">Reference proteome</keyword>
<feature type="signal peptide" evidence="2">
    <location>
        <begin position="1"/>
        <end position="26"/>
    </location>
</feature>
<dbReference type="Pfam" id="PF01535">
    <property type="entry name" value="PPR"/>
    <property type="match status" value="3"/>
</dbReference>
<dbReference type="OrthoDB" id="42345at2759"/>
<dbReference type="EMBL" id="CAICTM010000077">
    <property type="protein sequence ID" value="CAB9500208.1"/>
    <property type="molecule type" value="Genomic_DNA"/>
</dbReference>
<dbReference type="AlphaFoldDB" id="A0A9N8DBZ3"/>
<organism evidence="3 4">
    <name type="scientific">Seminavis robusta</name>
    <dbReference type="NCBI Taxonomy" id="568900"/>
    <lineage>
        <taxon>Eukaryota</taxon>
        <taxon>Sar</taxon>
        <taxon>Stramenopiles</taxon>
        <taxon>Ochrophyta</taxon>
        <taxon>Bacillariophyta</taxon>
        <taxon>Bacillariophyceae</taxon>
        <taxon>Bacillariophycidae</taxon>
        <taxon>Naviculales</taxon>
        <taxon>Naviculaceae</taxon>
        <taxon>Seminavis</taxon>
    </lineage>
</organism>
<dbReference type="Pfam" id="PF13812">
    <property type="entry name" value="PPR_3"/>
    <property type="match status" value="1"/>
</dbReference>
<gene>
    <name evidence="3" type="ORF">SEMRO_78_G042430.1</name>
</gene>